<protein>
    <recommendedName>
        <fullName evidence="3">RiboL-PSP-HEPN domain-containing protein</fullName>
    </recommendedName>
</protein>
<dbReference type="Proteomes" id="UP000199040">
    <property type="component" value="Unassembled WGS sequence"/>
</dbReference>
<evidence type="ECO:0000313" key="2">
    <source>
        <dbReference type="Proteomes" id="UP000199040"/>
    </source>
</evidence>
<gene>
    <name evidence="1" type="ORF">SAMN04487959_12059</name>
</gene>
<evidence type="ECO:0008006" key="3">
    <source>
        <dbReference type="Google" id="ProtNLM"/>
    </source>
</evidence>
<name>A0A1I3FSA3_9GAMM</name>
<dbReference type="EMBL" id="FOPY01000020">
    <property type="protein sequence ID" value="SFI13801.1"/>
    <property type="molecule type" value="Genomic_DNA"/>
</dbReference>
<evidence type="ECO:0000313" key="1">
    <source>
        <dbReference type="EMBL" id="SFI13801.1"/>
    </source>
</evidence>
<sequence length="88" mass="10027">MVGIDFSSGEMNGLWSAISDLNKIRNQIVHEEGYVKRTNPTSRIENVINSTPSLGYGWNNQIKIEMSYINSTIDTIERFLSNLYEQAL</sequence>
<dbReference type="AlphaFoldDB" id="A0A1I3FSA3"/>
<keyword evidence="2" id="KW-1185">Reference proteome</keyword>
<reference evidence="1 2" key="1">
    <citation type="submission" date="2016-10" db="EMBL/GenBank/DDBJ databases">
        <authorList>
            <person name="de Groot N.N."/>
        </authorList>
    </citation>
    <scope>NUCLEOTIDE SEQUENCE [LARGE SCALE GENOMIC DNA]</scope>
    <source>
        <strain evidence="1 2">CGMCC 1.6848</strain>
    </source>
</reference>
<organism evidence="1 2">
    <name type="scientific">Modicisalibacter xianhensis</name>
    <dbReference type="NCBI Taxonomy" id="442341"/>
    <lineage>
        <taxon>Bacteria</taxon>
        <taxon>Pseudomonadati</taxon>
        <taxon>Pseudomonadota</taxon>
        <taxon>Gammaproteobacteria</taxon>
        <taxon>Oceanospirillales</taxon>
        <taxon>Halomonadaceae</taxon>
        <taxon>Modicisalibacter</taxon>
    </lineage>
</organism>
<proteinExistence type="predicted"/>
<accession>A0A1I3FSA3</accession>